<proteinExistence type="predicted"/>
<dbReference type="EMBL" id="UINC01179375">
    <property type="protein sequence ID" value="SVD88026.1"/>
    <property type="molecule type" value="Genomic_DNA"/>
</dbReference>
<evidence type="ECO:0000313" key="1">
    <source>
        <dbReference type="EMBL" id="SVD88026.1"/>
    </source>
</evidence>
<sequence length="74" mass="8555">MKEAFLFAKQKKVTLLQMIGFPSVIREALQPLRPLTHSLPYAPFWYYAVHSDLKDELQCESVWYASTFDGDSSL</sequence>
<gene>
    <name evidence="1" type="ORF">METZ01_LOCUS440880</name>
</gene>
<reference evidence="1" key="1">
    <citation type="submission" date="2018-05" db="EMBL/GenBank/DDBJ databases">
        <authorList>
            <person name="Lanie J.A."/>
            <person name="Ng W.-L."/>
            <person name="Kazmierczak K.M."/>
            <person name="Andrzejewski T.M."/>
            <person name="Davidsen T.M."/>
            <person name="Wayne K.J."/>
            <person name="Tettelin H."/>
            <person name="Glass J.I."/>
            <person name="Rusch D."/>
            <person name="Podicherti R."/>
            <person name="Tsui H.-C.T."/>
            <person name="Winkler M.E."/>
        </authorList>
    </citation>
    <scope>NUCLEOTIDE SEQUENCE</scope>
</reference>
<organism evidence="1">
    <name type="scientific">marine metagenome</name>
    <dbReference type="NCBI Taxonomy" id="408172"/>
    <lineage>
        <taxon>unclassified sequences</taxon>
        <taxon>metagenomes</taxon>
        <taxon>ecological metagenomes</taxon>
    </lineage>
</organism>
<name>A0A382YXL7_9ZZZZ</name>
<dbReference type="AlphaFoldDB" id="A0A382YXL7"/>
<protein>
    <submittedName>
        <fullName evidence="1">Uncharacterized protein</fullName>
    </submittedName>
</protein>
<accession>A0A382YXL7</accession>